<evidence type="ECO:0000256" key="1">
    <source>
        <dbReference type="PIRSR" id="PIRSR637460-1"/>
    </source>
</evidence>
<feature type="chain" id="PRO_5020986374" evidence="3">
    <location>
        <begin position="30"/>
        <end position="267"/>
    </location>
</feature>
<evidence type="ECO:0000313" key="5">
    <source>
        <dbReference type="EMBL" id="RYB89560.1"/>
    </source>
</evidence>
<protein>
    <submittedName>
        <fullName evidence="5">SGNH/GDSL hydrolase family protein</fullName>
    </submittedName>
</protein>
<dbReference type="CDD" id="cd01823">
    <property type="entry name" value="SEST_like"/>
    <property type="match status" value="1"/>
</dbReference>
<dbReference type="PANTHER" id="PTHR37981:SF1">
    <property type="entry name" value="SGNH HYDROLASE-TYPE ESTERASE DOMAIN-CONTAINING PROTEIN"/>
    <property type="match status" value="1"/>
</dbReference>
<dbReference type="RefSeq" id="WP_129477753.1">
    <property type="nucleotide sequence ID" value="NZ_SDWS01000007.1"/>
</dbReference>
<keyword evidence="6" id="KW-1185">Reference proteome</keyword>
<reference evidence="5 6" key="1">
    <citation type="submission" date="2019-01" db="EMBL/GenBank/DDBJ databases">
        <title>Novel species of Nocardioides.</title>
        <authorList>
            <person name="Liu Q."/>
            <person name="Xin Y.-H."/>
        </authorList>
    </citation>
    <scope>NUCLEOTIDE SEQUENCE [LARGE SCALE GENOMIC DNA]</scope>
    <source>
        <strain evidence="5 6">HLT3-15</strain>
    </source>
</reference>
<evidence type="ECO:0000256" key="2">
    <source>
        <dbReference type="PIRSR" id="PIRSR637460-2"/>
    </source>
</evidence>
<evidence type="ECO:0000256" key="3">
    <source>
        <dbReference type="SAM" id="SignalP"/>
    </source>
</evidence>
<feature type="signal peptide" evidence="3">
    <location>
        <begin position="1"/>
        <end position="29"/>
    </location>
</feature>
<comment type="caution">
    <text evidence="5">The sequence shown here is derived from an EMBL/GenBank/DDBJ whole genome shotgun (WGS) entry which is preliminary data.</text>
</comment>
<dbReference type="Pfam" id="PF13472">
    <property type="entry name" value="Lipase_GDSL_2"/>
    <property type="match status" value="1"/>
</dbReference>
<evidence type="ECO:0000259" key="4">
    <source>
        <dbReference type="Pfam" id="PF13472"/>
    </source>
</evidence>
<dbReference type="SUPFAM" id="SSF52266">
    <property type="entry name" value="SGNH hydrolase"/>
    <property type="match status" value="1"/>
</dbReference>
<dbReference type="InterPro" id="IPR036514">
    <property type="entry name" value="SGNH_hydro_sf"/>
</dbReference>
<feature type="active site" evidence="1">
    <location>
        <position position="244"/>
    </location>
</feature>
<feature type="active site" description="Nucleophile" evidence="1">
    <location>
        <position position="41"/>
    </location>
</feature>
<proteinExistence type="predicted"/>
<dbReference type="AlphaFoldDB" id="A0A4Q2RLA8"/>
<feature type="domain" description="SGNH hydrolase-type esterase" evidence="4">
    <location>
        <begin position="38"/>
        <end position="252"/>
    </location>
</feature>
<dbReference type="Proteomes" id="UP000291838">
    <property type="component" value="Unassembled WGS sequence"/>
</dbReference>
<dbReference type="Gene3D" id="3.40.50.1110">
    <property type="entry name" value="SGNH hydrolase"/>
    <property type="match status" value="1"/>
</dbReference>
<dbReference type="GO" id="GO:0019433">
    <property type="term" value="P:triglyceride catabolic process"/>
    <property type="evidence" value="ECO:0007669"/>
    <property type="project" value="TreeGrafter"/>
</dbReference>
<organism evidence="5 6">
    <name type="scientific">Nocardioides glacieisoli</name>
    <dbReference type="NCBI Taxonomy" id="1168730"/>
    <lineage>
        <taxon>Bacteria</taxon>
        <taxon>Bacillati</taxon>
        <taxon>Actinomycetota</taxon>
        <taxon>Actinomycetes</taxon>
        <taxon>Propionibacteriales</taxon>
        <taxon>Nocardioidaceae</taxon>
        <taxon>Nocardioides</taxon>
    </lineage>
</organism>
<dbReference type="EMBL" id="SDWS01000007">
    <property type="protein sequence ID" value="RYB89560.1"/>
    <property type="molecule type" value="Genomic_DNA"/>
</dbReference>
<dbReference type="OrthoDB" id="5503950at2"/>
<gene>
    <name evidence="5" type="ORF">EUA06_16475</name>
</gene>
<sequence>MDIPRLTRIGSLLAAVALVTTGLAGPSSAARTFELDGLGDSYASGYGVAPSFTTPCGRSDAAPATSIDGRMRLALDDFVACAGARTTDLVPQGQIAALGPDTDVVTLSIGGNDIGWSSTVVACLGGTDAQCAGAVALTRGRITSVLPGLLDAAYDKVDAAAPGATVFVTGYPRLFSPDYGAVLGASPAEQVVLNDGADLLNATIRTAAEAHGYVFVDVTDRFVDHGVNAPEPWLIWPTAPGSFHPNAPGYRAYAAAVTAAIKPSALR</sequence>
<dbReference type="PANTHER" id="PTHR37981">
    <property type="entry name" value="LIPASE 2"/>
    <property type="match status" value="1"/>
</dbReference>
<name>A0A4Q2RLA8_9ACTN</name>
<dbReference type="InterPro" id="IPR037460">
    <property type="entry name" value="SEST-like"/>
</dbReference>
<accession>A0A4Q2RLA8</accession>
<feature type="disulfide bond" evidence="2">
    <location>
        <begin position="123"/>
        <end position="131"/>
    </location>
</feature>
<keyword evidence="2" id="KW-1015">Disulfide bond</keyword>
<keyword evidence="5" id="KW-0378">Hydrolase</keyword>
<evidence type="ECO:0000313" key="6">
    <source>
        <dbReference type="Proteomes" id="UP000291838"/>
    </source>
</evidence>
<dbReference type="InterPro" id="IPR013830">
    <property type="entry name" value="SGNH_hydro"/>
</dbReference>
<dbReference type="GO" id="GO:0004806">
    <property type="term" value="F:triacylglycerol lipase activity"/>
    <property type="evidence" value="ECO:0007669"/>
    <property type="project" value="TreeGrafter"/>
</dbReference>
<feature type="disulfide bond" evidence="2">
    <location>
        <begin position="56"/>
        <end position="81"/>
    </location>
</feature>
<keyword evidence="3" id="KW-0732">Signal</keyword>